<keyword evidence="2" id="KW-1185">Reference proteome</keyword>
<dbReference type="EMBL" id="JAVREZ010000012">
    <property type="protein sequence ID" value="MDT0484528.1"/>
    <property type="molecule type" value="Genomic_DNA"/>
</dbReference>
<accession>A0ABU2VGU2</accession>
<name>A0ABU2VGU2_9ACTN</name>
<protein>
    <submittedName>
        <fullName evidence="1">Uncharacterized protein</fullName>
    </submittedName>
</protein>
<evidence type="ECO:0000313" key="2">
    <source>
        <dbReference type="Proteomes" id="UP001183824"/>
    </source>
</evidence>
<sequence length="115" mass="12765">MLTDPDSEYYKAAEANGEQAPLLALGGGRFPEGEYEVVAATEIDVASLKMTKTVEKHTWEIITKKPPQRPEPYGKPSAGEAPFIGKNGSYARRFMSSSNGQLLREIIVARTYRRM</sequence>
<evidence type="ECO:0000313" key="1">
    <source>
        <dbReference type="EMBL" id="MDT0484528.1"/>
    </source>
</evidence>
<gene>
    <name evidence="1" type="ORF">RNB18_30700</name>
</gene>
<comment type="caution">
    <text evidence="1">The sequence shown here is derived from an EMBL/GenBank/DDBJ whole genome shotgun (WGS) entry which is preliminary data.</text>
</comment>
<organism evidence="1 2">
    <name type="scientific">Streptomyces doebereineriae</name>
    <dbReference type="NCBI Taxonomy" id="3075528"/>
    <lineage>
        <taxon>Bacteria</taxon>
        <taxon>Bacillati</taxon>
        <taxon>Actinomycetota</taxon>
        <taxon>Actinomycetes</taxon>
        <taxon>Kitasatosporales</taxon>
        <taxon>Streptomycetaceae</taxon>
        <taxon>Streptomyces</taxon>
    </lineage>
</organism>
<reference evidence="2" key="1">
    <citation type="submission" date="2023-07" db="EMBL/GenBank/DDBJ databases">
        <title>30 novel species of actinomycetes from the DSMZ collection.</title>
        <authorList>
            <person name="Nouioui I."/>
        </authorList>
    </citation>
    <scope>NUCLEOTIDE SEQUENCE [LARGE SCALE GENOMIC DNA]</scope>
    <source>
        <strain evidence="2">DSM 41640</strain>
    </source>
</reference>
<dbReference type="Proteomes" id="UP001183824">
    <property type="component" value="Unassembled WGS sequence"/>
</dbReference>
<proteinExistence type="predicted"/>
<dbReference type="RefSeq" id="WP_311717385.1">
    <property type="nucleotide sequence ID" value="NZ_JAVREZ010000012.1"/>
</dbReference>